<evidence type="ECO:0000256" key="7">
    <source>
        <dbReference type="ARBA" id="ARBA00023136"/>
    </source>
</evidence>
<dbReference type="PANTHER" id="PTHR30069">
    <property type="entry name" value="TONB-DEPENDENT OUTER MEMBRANE RECEPTOR"/>
    <property type="match status" value="1"/>
</dbReference>
<dbReference type="Gene3D" id="2.40.170.20">
    <property type="entry name" value="TonB-dependent receptor, beta-barrel domain"/>
    <property type="match status" value="1"/>
</dbReference>
<keyword evidence="5 12" id="KW-0732">Signal</keyword>
<dbReference type="Pfam" id="PF13715">
    <property type="entry name" value="CarbopepD_reg_2"/>
    <property type="match status" value="1"/>
</dbReference>
<keyword evidence="2 10" id="KW-0813">Transport</keyword>
<dbReference type="Pfam" id="PF00593">
    <property type="entry name" value="TonB_dep_Rec_b-barrel"/>
    <property type="match status" value="1"/>
</dbReference>
<evidence type="ECO:0000256" key="6">
    <source>
        <dbReference type="ARBA" id="ARBA00023077"/>
    </source>
</evidence>
<sequence>MKKSLQLTCLLLYASTGLYAAAPNDHFNRAISFHSVYQDVIKGTVKDETGATLPGVTITIKGAQGGTQTNTSGQYSITAKTGDVLVFSFIGYQRKEVTVGTQSTIDIALTPDSKNLETVVVTALGIKRSTKALTYNVQTLNTNAVNDVKDPSFVNSLTGKVAGLTLTHSSAPGGSTKAVLRGNKSINGNNNALYVVDGVPLPSLSSSSVSDGFQISDSGDGISNLNPDDIEEISVLSGASASALYGGAASNGVILITTKKGKSGKASLNFNSSVTFDKPFVLPKVQTIYGAESNGFNGWGAQAANASNYDPKDFFNTGKTYANALSISGGTEKNQSYFSAASTNAQGIIPNNKLDRYNFSYRNTSSFFNDKLSLDANVAYTYQKALNMPGQGQYYNPLTGVYLFPSASADFNQYKNYEVFNPARNINVQNWPYDPSGIALQNPYWVANRNLFATERNRILGSVTAKYNFTSYLNLQGRAKIDRTTDFGTTKLYATTIPVLTDNSNNGKYGERNALNSQTYADLLLNFNKTFDKFSVTATLGTSILNTKIRTTDIGGPLDPFKVPNFFSLYNIDPAKLNINPAPYGSDPRPEYREQNQAAFFTGTLGYKNYLFLDITGRNDWNSSLPKSFFYPAVGLSAVISEMAKLPEFISFAKLRVSYAEVGNAIPPQYAYAGNPTYPVSSGGISLNTGKSLGSELKPERSKSFEIGTDLKFLKNKLSLTATYYKTNTFNQFFRVPAAPSTGYTYVDYNAGKVRNQGLESSLSYNANFGEFTWTPTVNFSFNRNKVIDLLNTIDPTTGQTVHITSVSLSGSSVILEGSSYGDIQVKDYVRNTDGSLKLDASGLPQYSNNLVVVGNVNPKYQLSFNNSFSYKKFSLSFLIDGRFGGNVVSNTEKVLDQFGMSERSAAVRLAGGVKSGTIDVTKDYFGRISSEYTSYVYSATNIRLRELSFGYTIPAKVFNNKIQGLQLSIIGRNLWMIHNKAPFDPEVITLTGNSFQGFEDFSVPSLRSIGFSLKFNL</sequence>
<dbReference type="Pfam" id="PF07715">
    <property type="entry name" value="Plug"/>
    <property type="match status" value="1"/>
</dbReference>
<evidence type="ECO:0000256" key="1">
    <source>
        <dbReference type="ARBA" id="ARBA00004571"/>
    </source>
</evidence>
<dbReference type="InterPro" id="IPR023997">
    <property type="entry name" value="TonB-dep_OMP_SusC/RagA_CS"/>
</dbReference>
<comment type="similarity">
    <text evidence="10 11">Belongs to the TonB-dependent receptor family.</text>
</comment>
<name>A0ABX6TE15_9SPHI</name>
<evidence type="ECO:0000313" key="15">
    <source>
        <dbReference type="EMBL" id="QNR83140.1"/>
    </source>
</evidence>
<gene>
    <name evidence="15" type="ORF">H9N25_14295</name>
</gene>
<keyword evidence="7 10" id="KW-0472">Membrane</keyword>
<comment type="subcellular location">
    <subcellularLocation>
        <location evidence="1 10">Cell outer membrane</location>
        <topology evidence="1 10">Multi-pass membrane protein</topology>
    </subcellularLocation>
</comment>
<evidence type="ECO:0000313" key="16">
    <source>
        <dbReference type="Proteomes" id="UP000516439"/>
    </source>
</evidence>
<feature type="chain" id="PRO_5045226167" evidence="12">
    <location>
        <begin position="21"/>
        <end position="1018"/>
    </location>
</feature>
<keyword evidence="3 10" id="KW-1134">Transmembrane beta strand</keyword>
<dbReference type="SUPFAM" id="SSF56935">
    <property type="entry name" value="Porins"/>
    <property type="match status" value="1"/>
</dbReference>
<evidence type="ECO:0000256" key="2">
    <source>
        <dbReference type="ARBA" id="ARBA00022448"/>
    </source>
</evidence>
<evidence type="ECO:0000256" key="9">
    <source>
        <dbReference type="ARBA" id="ARBA00023237"/>
    </source>
</evidence>
<evidence type="ECO:0000256" key="11">
    <source>
        <dbReference type="RuleBase" id="RU003357"/>
    </source>
</evidence>
<dbReference type="PROSITE" id="PS52016">
    <property type="entry name" value="TONB_DEPENDENT_REC_3"/>
    <property type="match status" value="1"/>
</dbReference>
<dbReference type="EMBL" id="CP061171">
    <property type="protein sequence ID" value="QNR83140.1"/>
    <property type="molecule type" value="Genomic_DNA"/>
</dbReference>
<dbReference type="Proteomes" id="UP000516439">
    <property type="component" value="Chromosome"/>
</dbReference>
<keyword evidence="4 10" id="KW-0812">Transmembrane</keyword>
<dbReference type="InterPro" id="IPR012910">
    <property type="entry name" value="Plug_dom"/>
</dbReference>
<reference evidence="15 16" key="1">
    <citation type="submission" date="2020-09" db="EMBL/GenBank/DDBJ databases">
        <title>Pedobacter sp. SW-16 isolated from soil near Yeocheon.</title>
        <authorList>
            <person name="Im H.S."/>
            <person name="Joung Y."/>
            <person name="Lee S.-S."/>
        </authorList>
    </citation>
    <scope>NUCLEOTIDE SEQUENCE [LARGE SCALE GENOMIC DNA]</scope>
    <source>
        <strain evidence="15 16">SW-16</strain>
    </source>
</reference>
<dbReference type="NCBIfam" id="TIGR04057">
    <property type="entry name" value="SusC_RagA_signa"/>
    <property type="match status" value="1"/>
</dbReference>
<dbReference type="NCBIfam" id="TIGR04056">
    <property type="entry name" value="OMP_RagA_SusC"/>
    <property type="match status" value="1"/>
</dbReference>
<feature type="signal peptide" evidence="12">
    <location>
        <begin position="1"/>
        <end position="20"/>
    </location>
</feature>
<evidence type="ECO:0000256" key="10">
    <source>
        <dbReference type="PROSITE-ProRule" id="PRU01360"/>
    </source>
</evidence>
<dbReference type="InterPro" id="IPR000531">
    <property type="entry name" value="Beta-barrel_TonB"/>
</dbReference>
<evidence type="ECO:0000256" key="3">
    <source>
        <dbReference type="ARBA" id="ARBA00022452"/>
    </source>
</evidence>
<dbReference type="InterPro" id="IPR036942">
    <property type="entry name" value="Beta-barrel_TonB_sf"/>
</dbReference>
<dbReference type="InterPro" id="IPR023996">
    <property type="entry name" value="TonB-dep_OMP_SusC/RagA"/>
</dbReference>
<evidence type="ECO:0000256" key="8">
    <source>
        <dbReference type="ARBA" id="ARBA00023170"/>
    </source>
</evidence>
<organism evidence="15 16">
    <name type="scientific">Pedobacter riviphilus</name>
    <dbReference type="NCBI Taxonomy" id="2766984"/>
    <lineage>
        <taxon>Bacteria</taxon>
        <taxon>Pseudomonadati</taxon>
        <taxon>Bacteroidota</taxon>
        <taxon>Sphingobacteriia</taxon>
        <taxon>Sphingobacteriales</taxon>
        <taxon>Sphingobacteriaceae</taxon>
        <taxon>Pedobacter</taxon>
    </lineage>
</organism>
<dbReference type="Gene3D" id="2.60.40.1120">
    <property type="entry name" value="Carboxypeptidase-like, regulatory domain"/>
    <property type="match status" value="1"/>
</dbReference>
<evidence type="ECO:0000256" key="4">
    <source>
        <dbReference type="ARBA" id="ARBA00022692"/>
    </source>
</evidence>
<dbReference type="InterPro" id="IPR037066">
    <property type="entry name" value="Plug_dom_sf"/>
</dbReference>
<feature type="domain" description="TonB-dependent receptor plug" evidence="14">
    <location>
        <begin position="132"/>
        <end position="253"/>
    </location>
</feature>
<dbReference type="PANTHER" id="PTHR30069:SF29">
    <property type="entry name" value="HEMOGLOBIN AND HEMOGLOBIN-HAPTOGLOBIN-BINDING PROTEIN 1-RELATED"/>
    <property type="match status" value="1"/>
</dbReference>
<feature type="domain" description="TonB-dependent receptor-like beta-barrel" evidence="13">
    <location>
        <begin position="415"/>
        <end position="857"/>
    </location>
</feature>
<dbReference type="InterPro" id="IPR039426">
    <property type="entry name" value="TonB-dep_rcpt-like"/>
</dbReference>
<evidence type="ECO:0000259" key="14">
    <source>
        <dbReference type="Pfam" id="PF07715"/>
    </source>
</evidence>
<keyword evidence="16" id="KW-1185">Reference proteome</keyword>
<evidence type="ECO:0000256" key="12">
    <source>
        <dbReference type="SAM" id="SignalP"/>
    </source>
</evidence>
<proteinExistence type="inferred from homology"/>
<evidence type="ECO:0000256" key="5">
    <source>
        <dbReference type="ARBA" id="ARBA00022729"/>
    </source>
</evidence>
<dbReference type="InterPro" id="IPR008969">
    <property type="entry name" value="CarboxyPept-like_regulatory"/>
</dbReference>
<protein>
    <submittedName>
        <fullName evidence="15">SusC/RagA family TonB-linked outer membrane protein</fullName>
    </submittedName>
</protein>
<dbReference type="SUPFAM" id="SSF49464">
    <property type="entry name" value="Carboxypeptidase regulatory domain-like"/>
    <property type="match status" value="1"/>
</dbReference>
<keyword evidence="9 10" id="KW-0998">Cell outer membrane</keyword>
<evidence type="ECO:0000259" key="13">
    <source>
        <dbReference type="Pfam" id="PF00593"/>
    </source>
</evidence>
<accession>A0ABX6TE15</accession>
<keyword evidence="6 11" id="KW-0798">TonB box</keyword>
<dbReference type="Gene3D" id="2.170.130.10">
    <property type="entry name" value="TonB-dependent receptor, plug domain"/>
    <property type="match status" value="1"/>
</dbReference>
<keyword evidence="8" id="KW-0675">Receptor</keyword>
<dbReference type="RefSeq" id="WP_190326350.1">
    <property type="nucleotide sequence ID" value="NZ_CP061171.1"/>
</dbReference>